<dbReference type="EMBL" id="JAJNBZ010000042">
    <property type="protein sequence ID" value="MCE5173154.1"/>
    <property type="molecule type" value="Genomic_DNA"/>
</dbReference>
<gene>
    <name evidence="1" type="ORF">LQV63_28225</name>
</gene>
<comment type="caution">
    <text evidence="1">The sequence shown here is derived from an EMBL/GenBank/DDBJ whole genome shotgun (WGS) entry which is preliminary data.</text>
</comment>
<evidence type="ECO:0000313" key="1">
    <source>
        <dbReference type="EMBL" id="MCE5173154.1"/>
    </source>
</evidence>
<organism evidence="1 2">
    <name type="scientific">Paenibacillus profundus</name>
    <dbReference type="NCBI Taxonomy" id="1173085"/>
    <lineage>
        <taxon>Bacteria</taxon>
        <taxon>Bacillati</taxon>
        <taxon>Bacillota</taxon>
        <taxon>Bacilli</taxon>
        <taxon>Bacillales</taxon>
        <taxon>Paenibacillaceae</taxon>
        <taxon>Paenibacillus</taxon>
    </lineage>
</organism>
<evidence type="ECO:0008006" key="3">
    <source>
        <dbReference type="Google" id="ProtNLM"/>
    </source>
</evidence>
<protein>
    <recommendedName>
        <fullName evidence="3">Lipoprotein</fullName>
    </recommendedName>
</protein>
<sequence>MKSIMGKPSLRAVTRLCLFILLTLAITCFLLSCSTNSSTNLDQSDLQLDEAMALVYYSTSLTKEYYSKGTSYLLYIGKKGDIRTIAGEGLEWNAPVKLPGADSLVVQRKNEVHVQNNDLKAQSYASPCSVSAGYRQMSGYLTGSNQYYSLFNKGVGPDSAYVSTFRWGDAGHHYCEEIGEFVEAQGSDEHAVYALTSNHDTLQGLHLVVLKPENGRLIQSKYPVRDMYTGSLNVQSDMISYQDKLFVVYCTRADDDRIELQVMEIDKRTRDTQTYPLHMYGKEPDNAFFSLSANSIGLLQDTLYYVDGYGTIFPFSLETNTVGTAYSLSRFERKAYLNDEMGYVRGPYFYLYRFDEDKRTHKVEKYQLADGTLVSELLIPNLRDVISPEVYLYDFQMLGDL</sequence>
<evidence type="ECO:0000313" key="2">
    <source>
        <dbReference type="Proteomes" id="UP001199916"/>
    </source>
</evidence>
<name>A0ABS8YU57_9BACL</name>
<dbReference type="Proteomes" id="UP001199916">
    <property type="component" value="Unassembled WGS sequence"/>
</dbReference>
<keyword evidence="2" id="KW-1185">Reference proteome</keyword>
<proteinExistence type="predicted"/>
<dbReference type="PROSITE" id="PS51257">
    <property type="entry name" value="PROKAR_LIPOPROTEIN"/>
    <property type="match status" value="1"/>
</dbReference>
<reference evidence="1 2" key="1">
    <citation type="submission" date="2021-11" db="EMBL/GenBank/DDBJ databases">
        <title>Draft genome sequence of Paenibacillus profundus YoMME, a new Gram-positive bacteria with exoelectrogenic properties.</title>
        <authorList>
            <person name="Hubenova Y."/>
            <person name="Hubenova E."/>
            <person name="Manasiev Y."/>
            <person name="Peykov S."/>
            <person name="Mitov M."/>
        </authorList>
    </citation>
    <scope>NUCLEOTIDE SEQUENCE [LARGE SCALE GENOMIC DNA]</scope>
    <source>
        <strain evidence="1 2">YoMME</strain>
    </source>
</reference>
<accession>A0ABS8YU57</accession>